<dbReference type="RefSeq" id="WP_128509341.1">
    <property type="nucleotide sequence ID" value="NZ_QUAC01000195.1"/>
</dbReference>
<dbReference type="EMBL" id="QUAC01000195">
    <property type="protein sequence ID" value="REK87897.1"/>
    <property type="molecule type" value="Genomic_DNA"/>
</dbReference>
<keyword evidence="1" id="KW-1133">Transmembrane helix</keyword>
<evidence type="ECO:0000313" key="3">
    <source>
        <dbReference type="Proteomes" id="UP000262477"/>
    </source>
</evidence>
<comment type="caution">
    <text evidence="2">The sequence shown here is derived from an EMBL/GenBank/DDBJ whole genome shotgun (WGS) entry which is preliminary data.</text>
</comment>
<keyword evidence="1" id="KW-0472">Membrane</keyword>
<evidence type="ECO:0000256" key="1">
    <source>
        <dbReference type="SAM" id="Phobius"/>
    </source>
</evidence>
<feature type="transmembrane region" description="Helical" evidence="1">
    <location>
        <begin position="6"/>
        <end position="28"/>
    </location>
</feature>
<reference evidence="2 3" key="1">
    <citation type="submission" date="2018-08" db="EMBL/GenBank/DDBJ databases">
        <title>Streptomyces NEAU-D10 sp. nov., a novel Actinomycete isolated from soil.</title>
        <authorList>
            <person name="Jin L."/>
        </authorList>
    </citation>
    <scope>NUCLEOTIDE SEQUENCE [LARGE SCALE GENOMIC DNA]</scope>
    <source>
        <strain evidence="2 3">NEAU-D10</strain>
    </source>
</reference>
<keyword evidence="3" id="KW-1185">Reference proteome</keyword>
<proteinExistence type="predicted"/>
<evidence type="ECO:0000313" key="2">
    <source>
        <dbReference type="EMBL" id="REK87897.1"/>
    </source>
</evidence>
<accession>A0A371PZI6</accession>
<sequence length="179" mass="19082">MDAGTAAILGAAVGGLFGAGGTLGAAFLTGRFQGRSQHGQWWREGRRAAYSNFIAAVTSFREAADALEMADDQGRDEIELSELLKTVHDRWPAVRSTAPVVAVEGPQKVADLAAKIERHVEGFAIHSDLDAEERAHGQSDGGRTFLCEAHNALVDISRDLHAFAVGARETLDRADTTGQ</sequence>
<keyword evidence="1" id="KW-0812">Transmembrane</keyword>
<name>A0A371PZI6_STRIH</name>
<dbReference type="Proteomes" id="UP000262477">
    <property type="component" value="Unassembled WGS sequence"/>
</dbReference>
<protein>
    <recommendedName>
        <fullName evidence="4">Proline dehydrogenase</fullName>
    </recommendedName>
</protein>
<dbReference type="AlphaFoldDB" id="A0A371PZI6"/>
<dbReference type="OrthoDB" id="4208207at2"/>
<gene>
    <name evidence="2" type="ORF">DY245_24265</name>
</gene>
<organism evidence="2 3">
    <name type="scientific">Streptomyces inhibens</name>
    <dbReference type="NCBI Taxonomy" id="2293571"/>
    <lineage>
        <taxon>Bacteria</taxon>
        <taxon>Bacillati</taxon>
        <taxon>Actinomycetota</taxon>
        <taxon>Actinomycetes</taxon>
        <taxon>Kitasatosporales</taxon>
        <taxon>Streptomycetaceae</taxon>
        <taxon>Streptomyces</taxon>
    </lineage>
</organism>
<evidence type="ECO:0008006" key="4">
    <source>
        <dbReference type="Google" id="ProtNLM"/>
    </source>
</evidence>